<proteinExistence type="predicted"/>
<dbReference type="InterPro" id="IPR032710">
    <property type="entry name" value="NTF2-like_dom_sf"/>
</dbReference>
<dbReference type="EMBL" id="FUIG01000024">
    <property type="protein sequence ID" value="SJM31125.1"/>
    <property type="molecule type" value="Genomic_DNA"/>
</dbReference>
<dbReference type="Gene3D" id="3.10.450.50">
    <property type="match status" value="1"/>
</dbReference>
<evidence type="ECO:0000313" key="2">
    <source>
        <dbReference type="EMBL" id="SJM31125.1"/>
    </source>
</evidence>
<sequence length="132" mass="14839">MDSPEAVLADEVRRLIEVVEQKRYSAMLASDVAALEDLLDDNLVYTHSFGERDDKAGYLEKVANRFFVYHEIHHSSERIIVRERCAIVAGTMRAKATVGTAIREINNSCMAVWGKSGNQWRLLAYQPTPLAG</sequence>
<evidence type="ECO:0000313" key="3">
    <source>
        <dbReference type="Proteomes" id="UP000245698"/>
    </source>
</evidence>
<dbReference type="Proteomes" id="UP000245698">
    <property type="component" value="Unassembled WGS sequence"/>
</dbReference>
<gene>
    <name evidence="2" type="ORF">BQ8482_180353</name>
</gene>
<dbReference type="RefSeq" id="WP_123148417.1">
    <property type="nucleotide sequence ID" value="NZ_FUIG01000024.1"/>
</dbReference>
<dbReference type="AlphaFoldDB" id="A0A2P9AJ06"/>
<name>A0A2P9AJ06_9HYPH</name>
<dbReference type="SUPFAM" id="SSF54427">
    <property type="entry name" value="NTF2-like"/>
    <property type="match status" value="1"/>
</dbReference>
<keyword evidence="3" id="KW-1185">Reference proteome</keyword>
<protein>
    <recommendedName>
        <fullName evidence="1">DUF4440 domain-containing protein</fullName>
    </recommendedName>
</protein>
<dbReference type="InterPro" id="IPR027843">
    <property type="entry name" value="DUF4440"/>
</dbReference>
<reference evidence="3" key="1">
    <citation type="submission" date="2016-12" db="EMBL/GenBank/DDBJ databases">
        <authorList>
            <person name="Brunel B."/>
        </authorList>
    </citation>
    <scope>NUCLEOTIDE SEQUENCE [LARGE SCALE GENOMIC DNA]</scope>
</reference>
<feature type="domain" description="DUF4440" evidence="1">
    <location>
        <begin position="19"/>
        <end position="122"/>
    </location>
</feature>
<evidence type="ECO:0000259" key="1">
    <source>
        <dbReference type="Pfam" id="PF14534"/>
    </source>
</evidence>
<accession>A0A2P9AJ06</accession>
<dbReference type="Pfam" id="PF14534">
    <property type="entry name" value="DUF4440"/>
    <property type="match status" value="1"/>
</dbReference>
<organism evidence="2 3">
    <name type="scientific">Mesorhizobium delmotii</name>
    <dbReference type="NCBI Taxonomy" id="1631247"/>
    <lineage>
        <taxon>Bacteria</taxon>
        <taxon>Pseudomonadati</taxon>
        <taxon>Pseudomonadota</taxon>
        <taxon>Alphaproteobacteria</taxon>
        <taxon>Hyphomicrobiales</taxon>
        <taxon>Phyllobacteriaceae</taxon>
        <taxon>Mesorhizobium</taxon>
    </lineage>
</organism>